<reference evidence="2 3" key="1">
    <citation type="submission" date="2020-04" db="EMBL/GenBank/DDBJ databases">
        <authorList>
            <person name="Hogendoorn C."/>
        </authorList>
    </citation>
    <scope>NUCLEOTIDE SEQUENCE [LARGE SCALE GENOMIC DNA]</scope>
    <source>
        <strain evidence="2">COOX1</strain>
    </source>
</reference>
<organism evidence="2 3">
    <name type="scientific">Kyrpidia spormannii</name>
    <dbReference type="NCBI Taxonomy" id="2055160"/>
    <lineage>
        <taxon>Bacteria</taxon>
        <taxon>Bacillati</taxon>
        <taxon>Bacillota</taxon>
        <taxon>Bacilli</taxon>
        <taxon>Bacillales</taxon>
        <taxon>Alicyclobacillaceae</taxon>
        <taxon>Kyrpidia</taxon>
    </lineage>
</organism>
<dbReference type="Pfam" id="PF12323">
    <property type="entry name" value="HTH_OrfB_IS605"/>
    <property type="match status" value="1"/>
</dbReference>
<sequence>MKILKPFHCRLEPTREQAQCLTRYRGCARFVWNKALILQKRRLKARYPLLSYGELARLLTLWRHSEEYGFFASAPVHPLQCAGIDSPADGSGRVSWNEGA</sequence>
<evidence type="ECO:0000313" key="2">
    <source>
        <dbReference type="EMBL" id="CAB3393144.1"/>
    </source>
</evidence>
<proteinExistence type="predicted"/>
<evidence type="ECO:0000313" key="3">
    <source>
        <dbReference type="Proteomes" id="UP000502196"/>
    </source>
</evidence>
<evidence type="ECO:0000259" key="1">
    <source>
        <dbReference type="Pfam" id="PF12323"/>
    </source>
</evidence>
<dbReference type="RefSeq" id="WP_232059656.1">
    <property type="nucleotide sequence ID" value="NZ_CP047972.1"/>
</dbReference>
<dbReference type="AlphaFoldDB" id="A0A6F9E9Q3"/>
<dbReference type="Proteomes" id="UP000502196">
    <property type="component" value="Chromosome"/>
</dbReference>
<gene>
    <name evidence="2" type="ORF">COOX1_1763</name>
</gene>
<dbReference type="InterPro" id="IPR021027">
    <property type="entry name" value="Transposase_put_HTH"/>
</dbReference>
<accession>A0A6F9E9Q3</accession>
<name>A0A6F9E9Q3_9BACL</name>
<protein>
    <recommendedName>
        <fullName evidence="1">Transposase putative helix-turn-helix domain-containing protein</fullName>
    </recommendedName>
</protein>
<feature type="domain" description="Transposase putative helix-turn-helix" evidence="1">
    <location>
        <begin position="1"/>
        <end position="46"/>
    </location>
</feature>
<dbReference type="EMBL" id="LR792683">
    <property type="protein sequence ID" value="CAB3393144.1"/>
    <property type="molecule type" value="Genomic_DNA"/>
</dbReference>